<dbReference type="PROSITE" id="PS51000">
    <property type="entry name" value="HTH_DEOR_2"/>
    <property type="match status" value="1"/>
</dbReference>
<dbReference type="Proteomes" id="UP000292781">
    <property type="component" value="Unassembled WGS sequence"/>
</dbReference>
<dbReference type="InterPro" id="IPR014036">
    <property type="entry name" value="DeoR-like_C"/>
</dbReference>
<evidence type="ECO:0000256" key="1">
    <source>
        <dbReference type="ARBA" id="ARBA00023015"/>
    </source>
</evidence>
<evidence type="ECO:0000313" key="6">
    <source>
        <dbReference type="Proteomes" id="UP000292781"/>
    </source>
</evidence>
<comment type="caution">
    <text evidence="5">The sequence shown here is derived from an EMBL/GenBank/DDBJ whole genome shotgun (WGS) entry which is preliminary data.</text>
</comment>
<dbReference type="InterPro" id="IPR037171">
    <property type="entry name" value="NagB/RpiA_transferase-like"/>
</dbReference>
<evidence type="ECO:0000256" key="3">
    <source>
        <dbReference type="ARBA" id="ARBA00023163"/>
    </source>
</evidence>
<dbReference type="SMART" id="SM00420">
    <property type="entry name" value="HTH_DEOR"/>
    <property type="match status" value="1"/>
</dbReference>
<dbReference type="Pfam" id="PF00455">
    <property type="entry name" value="DeoRC"/>
    <property type="match status" value="1"/>
</dbReference>
<proteinExistence type="predicted"/>
<keyword evidence="6" id="KW-1185">Reference proteome</keyword>
<dbReference type="GO" id="GO:0003677">
    <property type="term" value="F:DNA binding"/>
    <property type="evidence" value="ECO:0007669"/>
    <property type="project" value="UniProtKB-KW"/>
</dbReference>
<reference evidence="5 6" key="1">
    <citation type="submission" date="2019-02" db="EMBL/GenBank/DDBJ databases">
        <title>Siculibacillus lacustris gen. nov., sp. nov., a new rosette-forming bacterium isolated from a freshwater crater lake (Lake St. Ana, Romania).</title>
        <authorList>
            <person name="Felfoldi T."/>
            <person name="Marton Z."/>
            <person name="Szabo A."/>
            <person name="Mentes A."/>
            <person name="Boka K."/>
            <person name="Marialigeti K."/>
            <person name="Mathe I."/>
            <person name="Koncz M."/>
            <person name="Schumann P."/>
            <person name="Toth E."/>
        </authorList>
    </citation>
    <scope>NUCLEOTIDE SEQUENCE [LARGE SCALE GENOMIC DNA]</scope>
    <source>
        <strain evidence="5 6">SA-279</strain>
    </source>
</reference>
<keyword evidence="2" id="KW-0238">DNA-binding</keyword>
<dbReference type="PANTHER" id="PTHR30363:SF55">
    <property type="entry name" value="HTH-TYPE TRANSCRIPTIONAL REGULATOR ULAR"/>
    <property type="match status" value="1"/>
</dbReference>
<feature type="domain" description="HTH deoR-type" evidence="4">
    <location>
        <begin position="3"/>
        <end position="58"/>
    </location>
</feature>
<dbReference type="SMART" id="SM01134">
    <property type="entry name" value="DeoRC"/>
    <property type="match status" value="1"/>
</dbReference>
<dbReference type="InterPro" id="IPR050313">
    <property type="entry name" value="Carb_Metab_HTH_regulators"/>
</dbReference>
<keyword evidence="1" id="KW-0805">Transcription regulation</keyword>
<keyword evidence="3" id="KW-0804">Transcription</keyword>
<dbReference type="RefSeq" id="WP_131305112.1">
    <property type="nucleotide sequence ID" value="NZ_SJFN01000001.1"/>
</dbReference>
<dbReference type="InterPro" id="IPR001034">
    <property type="entry name" value="DeoR_HTH"/>
</dbReference>
<dbReference type="GO" id="GO:0003700">
    <property type="term" value="F:DNA-binding transcription factor activity"/>
    <property type="evidence" value="ECO:0007669"/>
    <property type="project" value="InterPro"/>
</dbReference>
<name>A0A4Q9VY09_9HYPH</name>
<dbReference type="EMBL" id="SJFN01000001">
    <property type="protein sequence ID" value="TBW41387.1"/>
    <property type="molecule type" value="Genomic_DNA"/>
</dbReference>
<dbReference type="PROSITE" id="PS00894">
    <property type="entry name" value="HTH_DEOR_1"/>
    <property type="match status" value="1"/>
</dbReference>
<dbReference type="PRINTS" id="PR00037">
    <property type="entry name" value="HTHLACR"/>
</dbReference>
<accession>A0A4Q9VY09</accession>
<dbReference type="InterPro" id="IPR018356">
    <property type="entry name" value="Tscrpt_reg_HTH_DeoR_CS"/>
</dbReference>
<dbReference type="OrthoDB" id="9816363at2"/>
<evidence type="ECO:0000313" key="5">
    <source>
        <dbReference type="EMBL" id="TBW41387.1"/>
    </source>
</evidence>
<organism evidence="5 6">
    <name type="scientific">Siculibacillus lacustris</name>
    <dbReference type="NCBI Taxonomy" id="1549641"/>
    <lineage>
        <taxon>Bacteria</taxon>
        <taxon>Pseudomonadati</taxon>
        <taxon>Pseudomonadota</taxon>
        <taxon>Alphaproteobacteria</taxon>
        <taxon>Hyphomicrobiales</taxon>
        <taxon>Ancalomicrobiaceae</taxon>
        <taxon>Siculibacillus</taxon>
    </lineage>
</organism>
<sequence>MHQIERRQAILRALTETRVVTVAALTRSTGASEATIRRDISDMSDARLLRKVHGGAERLDDATPDRLSTRGWAATSAIAAAQKRAIAREAAALCNDHETVMIGGGTTTRGMVEYLIGRPVNVLTNSLAVALPLIAEGDGRVILAGGEVYREHNLVLSPFEHDSLDNFLAQKVFIGAMGVGAFGAMDGDPLLVRASQKMMRRAAEVVLLVDSSKFRLHGGMIMCPLNRVNRVVTDDGVDERTVAMLTQAGVAVTVVETAGTRPPVQWRAADTPAVDDRERAEGARIGGGRGGDAVAFAFDG</sequence>
<protein>
    <submittedName>
        <fullName evidence="5">DeoR/GlpR transcriptional regulator</fullName>
    </submittedName>
</protein>
<dbReference type="AlphaFoldDB" id="A0A4Q9VY09"/>
<dbReference type="InterPro" id="IPR036390">
    <property type="entry name" value="WH_DNA-bd_sf"/>
</dbReference>
<dbReference type="SUPFAM" id="SSF46785">
    <property type="entry name" value="Winged helix' DNA-binding domain"/>
    <property type="match status" value="1"/>
</dbReference>
<evidence type="ECO:0000259" key="4">
    <source>
        <dbReference type="PROSITE" id="PS51000"/>
    </source>
</evidence>
<evidence type="ECO:0000256" key="2">
    <source>
        <dbReference type="ARBA" id="ARBA00023125"/>
    </source>
</evidence>
<dbReference type="Pfam" id="PF08220">
    <property type="entry name" value="HTH_DeoR"/>
    <property type="match status" value="1"/>
</dbReference>
<gene>
    <name evidence="5" type="ORF">EYW49_01280</name>
</gene>
<dbReference type="SUPFAM" id="SSF100950">
    <property type="entry name" value="NagB/RpiA/CoA transferase-like"/>
    <property type="match status" value="1"/>
</dbReference>
<dbReference type="PANTHER" id="PTHR30363">
    <property type="entry name" value="HTH-TYPE TRANSCRIPTIONAL REGULATOR SRLR-RELATED"/>
    <property type="match status" value="1"/>
</dbReference>